<comment type="caution">
    <text evidence="2">The sequence shown here is derived from an EMBL/GenBank/DDBJ whole genome shotgun (WGS) entry which is preliminary data.</text>
</comment>
<dbReference type="GO" id="GO:0006355">
    <property type="term" value="P:regulation of DNA-templated transcription"/>
    <property type="evidence" value="ECO:0007669"/>
    <property type="project" value="InterPro"/>
</dbReference>
<dbReference type="EMBL" id="VDES01000002">
    <property type="protein sequence ID" value="MBA1373976.1"/>
    <property type="molecule type" value="Genomic_DNA"/>
</dbReference>
<proteinExistence type="predicted"/>
<dbReference type="Gene3D" id="1.10.10.10">
    <property type="entry name" value="Winged helix-like DNA-binding domain superfamily/Winged helix DNA-binding domain"/>
    <property type="match status" value="1"/>
</dbReference>
<organism evidence="2 3">
    <name type="scientific">Sphingomonas ursincola</name>
    <dbReference type="NCBI Taxonomy" id="56361"/>
    <lineage>
        <taxon>Bacteria</taxon>
        <taxon>Pseudomonadati</taxon>
        <taxon>Pseudomonadota</taxon>
        <taxon>Alphaproteobacteria</taxon>
        <taxon>Sphingomonadales</taxon>
        <taxon>Sphingomonadaceae</taxon>
        <taxon>Sphingomonas</taxon>
    </lineage>
</organism>
<dbReference type="InterPro" id="IPR036388">
    <property type="entry name" value="WH-like_DNA-bd_sf"/>
</dbReference>
<evidence type="ECO:0000313" key="2">
    <source>
        <dbReference type="EMBL" id="MBA1373976.1"/>
    </source>
</evidence>
<dbReference type="Gene3D" id="3.40.50.1820">
    <property type="entry name" value="alpha/beta hydrolase"/>
    <property type="match status" value="1"/>
</dbReference>
<sequence length="617" mass="65714">MPMSRAQRFLERFRAADDAHNPLDMLHEDSEGFGAVLAEAPEALAKALMYDADRAPAGPAFVNPRAYASAACDADGAIVIADPAFAAWAAPLNRGRAELGALRAGRASVSYLLEDRGKFIAVAAAPLAAARHWPLAAEVRRALERGEACYALVAHLPPTLQPRGLATAARLFGFSAREVSMAEALVRGGDVREAARMEGIGYETGRDAIKSAMAKAGCHRQGEFVALCLQIESGEQPGDLAIEPVLRDIFGLSERQARIADTIARGLTREECALRLGLSVNIVKSELKAIFAQCELQSVVQLTTLVGHIQAVAALAEATDIDLSVATRGAEPLRLLPRRDRPGRIAFADHGPRDGIPLICLHTATTGRHLPAKAIAALQAGGVRPITLDRPGFGLTSMIEGDYLDHNMRDILEILDALGIARTCILARGGTMVLAHFAVQHADRFDRAVVLNPEPPPLADGRLGGLQGHVKRLVYSRPGLVAPLATHLSRRASARTVERLVLQVVGGSEADRATLADRDILAAYVRSTQQSAMQGGAGFLAIARCEPHDTVRPLADGSRITILCGAEDTMYAASDSVPYWQGLWPGSRAAIVPGTGRMLLFQRPDLVAAALRGEDDG</sequence>
<name>A0A7V8RCJ9_9SPHN</name>
<keyword evidence="3" id="KW-1185">Reference proteome</keyword>
<accession>A0A7V8RCJ9</accession>
<feature type="domain" description="HTH luxR-type" evidence="1">
    <location>
        <begin position="249"/>
        <end position="306"/>
    </location>
</feature>
<dbReference type="InterPro" id="IPR000073">
    <property type="entry name" value="AB_hydrolase_1"/>
</dbReference>
<keyword evidence="2" id="KW-0378">Hydrolase</keyword>
<dbReference type="InterPro" id="IPR016032">
    <property type="entry name" value="Sig_transdc_resp-reg_C-effctor"/>
</dbReference>
<reference evidence="2 3" key="1">
    <citation type="journal article" date="1994" name="Int. J. Syst. Bacteriol.">
        <title>Phylogenetic positions of novel aerobic, bacteriochlorophyll a-containing bacteria and description of Roseococcus thiosulfatophilus gen. nov., sp. nov., Erythromicrobium ramosum gen. nov., sp. nov., and Erythrobacter litoralis sp. nov.</title>
        <authorList>
            <person name="Yurkov V."/>
            <person name="Stackebrandt E."/>
            <person name="Holmes A."/>
            <person name="Fuerst J.A."/>
            <person name="Hugenholtz P."/>
            <person name="Golecki J."/>
            <person name="Gad'on N."/>
            <person name="Gorlenko V.M."/>
            <person name="Kompantseva E.I."/>
            <person name="Drews G."/>
        </authorList>
    </citation>
    <scope>NUCLEOTIDE SEQUENCE [LARGE SCALE GENOMIC DNA]</scope>
    <source>
        <strain evidence="2 3">KR-99</strain>
    </source>
</reference>
<dbReference type="SUPFAM" id="SSF46894">
    <property type="entry name" value="C-terminal effector domain of the bipartite response regulators"/>
    <property type="match status" value="2"/>
</dbReference>
<dbReference type="AlphaFoldDB" id="A0A7V8RCJ9"/>
<evidence type="ECO:0000259" key="1">
    <source>
        <dbReference type="SMART" id="SM00421"/>
    </source>
</evidence>
<dbReference type="InterPro" id="IPR029058">
    <property type="entry name" value="AB_hydrolase_fold"/>
</dbReference>
<feature type="domain" description="HTH luxR-type" evidence="1">
    <location>
        <begin position="171"/>
        <end position="228"/>
    </location>
</feature>
<protein>
    <submittedName>
        <fullName evidence="2">Alpha/beta hydrolase</fullName>
    </submittedName>
</protein>
<gene>
    <name evidence="2" type="ORF">FG486_06460</name>
</gene>
<evidence type="ECO:0000313" key="3">
    <source>
        <dbReference type="Proteomes" id="UP000589292"/>
    </source>
</evidence>
<dbReference type="SUPFAM" id="SSF53474">
    <property type="entry name" value="alpha/beta-Hydrolases"/>
    <property type="match status" value="1"/>
</dbReference>
<dbReference type="GO" id="GO:0003677">
    <property type="term" value="F:DNA binding"/>
    <property type="evidence" value="ECO:0007669"/>
    <property type="project" value="InterPro"/>
</dbReference>
<dbReference type="InterPro" id="IPR000792">
    <property type="entry name" value="Tscrpt_reg_LuxR_C"/>
</dbReference>
<dbReference type="Pfam" id="PF00561">
    <property type="entry name" value="Abhydrolase_1"/>
    <property type="match status" value="1"/>
</dbReference>
<dbReference type="Proteomes" id="UP000589292">
    <property type="component" value="Unassembled WGS sequence"/>
</dbReference>
<dbReference type="GO" id="GO:0016787">
    <property type="term" value="F:hydrolase activity"/>
    <property type="evidence" value="ECO:0007669"/>
    <property type="project" value="UniProtKB-KW"/>
</dbReference>
<dbReference type="SMART" id="SM00421">
    <property type="entry name" value="HTH_LUXR"/>
    <property type="match status" value="2"/>
</dbReference>